<feature type="non-terminal residue" evidence="2">
    <location>
        <position position="165"/>
    </location>
</feature>
<dbReference type="EMBL" id="BKCJ010428355">
    <property type="protein sequence ID" value="GFA46244.1"/>
    <property type="molecule type" value="Genomic_DNA"/>
</dbReference>
<feature type="signal peptide" evidence="1">
    <location>
        <begin position="1"/>
        <end position="21"/>
    </location>
</feature>
<comment type="caution">
    <text evidence="2">The sequence shown here is derived from an EMBL/GenBank/DDBJ whole genome shotgun (WGS) entry which is preliminary data.</text>
</comment>
<dbReference type="GO" id="GO:0003964">
    <property type="term" value="F:RNA-directed DNA polymerase activity"/>
    <property type="evidence" value="ECO:0007669"/>
    <property type="project" value="UniProtKB-KW"/>
</dbReference>
<keyword evidence="2" id="KW-0548">Nucleotidyltransferase</keyword>
<name>A0A699JM33_TANCI</name>
<gene>
    <name evidence="2" type="ORF">Tci_618216</name>
</gene>
<proteinExistence type="predicted"/>
<dbReference type="AlphaFoldDB" id="A0A699JM33"/>
<organism evidence="2">
    <name type="scientific">Tanacetum cinerariifolium</name>
    <name type="common">Dalmatian daisy</name>
    <name type="synonym">Chrysanthemum cinerariifolium</name>
    <dbReference type="NCBI Taxonomy" id="118510"/>
    <lineage>
        <taxon>Eukaryota</taxon>
        <taxon>Viridiplantae</taxon>
        <taxon>Streptophyta</taxon>
        <taxon>Embryophyta</taxon>
        <taxon>Tracheophyta</taxon>
        <taxon>Spermatophyta</taxon>
        <taxon>Magnoliopsida</taxon>
        <taxon>eudicotyledons</taxon>
        <taxon>Gunneridae</taxon>
        <taxon>Pentapetalae</taxon>
        <taxon>asterids</taxon>
        <taxon>campanulids</taxon>
        <taxon>Asterales</taxon>
        <taxon>Asteraceae</taxon>
        <taxon>Asteroideae</taxon>
        <taxon>Anthemideae</taxon>
        <taxon>Anthemidinae</taxon>
        <taxon>Tanacetum</taxon>
    </lineage>
</organism>
<keyword evidence="2" id="KW-0808">Transferase</keyword>
<evidence type="ECO:0000256" key="1">
    <source>
        <dbReference type="SAM" id="SignalP"/>
    </source>
</evidence>
<keyword evidence="2" id="KW-0695">RNA-directed DNA polymerase</keyword>
<accession>A0A699JM33</accession>
<evidence type="ECO:0000313" key="2">
    <source>
        <dbReference type="EMBL" id="GFA46244.1"/>
    </source>
</evidence>
<protein>
    <submittedName>
        <fullName evidence="2">Reverse transcriptase domain, reverse transcriptase zinc-binding domain protein</fullName>
    </submittedName>
</protein>
<keyword evidence="1" id="KW-0732">Signal</keyword>
<sequence>MMKTNLFYLLVAMKILLHVVAYMDTIDYFTKIYKYTGINDSSTVYDVVKKYLNSMKKFHSHGIGERVMNPVKANNRKEQKILDSFDFEMEHHYVMNVMRRLQDMKEIEVANMFGLQTVGELEDEFVKYSFDIEVLCPLWLLVPEDIHHVLFWCDMAKLVFRRICR</sequence>
<reference evidence="2" key="1">
    <citation type="journal article" date="2019" name="Sci. Rep.">
        <title>Draft genome of Tanacetum cinerariifolium, the natural source of mosquito coil.</title>
        <authorList>
            <person name="Yamashiro T."/>
            <person name="Shiraishi A."/>
            <person name="Satake H."/>
            <person name="Nakayama K."/>
        </authorList>
    </citation>
    <scope>NUCLEOTIDE SEQUENCE</scope>
</reference>
<feature type="chain" id="PRO_5025426495" evidence="1">
    <location>
        <begin position="22"/>
        <end position="165"/>
    </location>
</feature>